<dbReference type="GO" id="GO:0016887">
    <property type="term" value="F:ATP hydrolysis activity"/>
    <property type="evidence" value="ECO:0007669"/>
    <property type="project" value="InterPro"/>
</dbReference>
<evidence type="ECO:0000313" key="4">
    <source>
        <dbReference type="Proteomes" id="UP000326702"/>
    </source>
</evidence>
<keyword evidence="4" id="KW-1185">Reference proteome</keyword>
<sequence length="385" mass="40145">MSVDAPPDGELVAQVRATLGDAGGTPTLGDVEDALRRSGRVVGSRVLAGLARQVRAELVGAGAVQPLLDDQDVTDVLVNPDGTVWFDRGAGLVRWAHRLAGPRDVRALAVRLAAASGARLDDQQPSVDARLTDGTRLHAVVAPLCEDGAAISLRTHRPRSFTLDELVARGALPSAWVPVLAGLVQRRANVLVSGATGTGKTTLLAALLGLVPGSERVVCVEEARELAPGHPHVVHLCTRRANVEGSGAVGLDELVRNALRMRPDRIVLGECRGVEVRDVLLALNTGHDGGMATVHANTAADVPARLEALAALAGLGRDAVAAQAASALDVVVHLRRDPVTRVRYVAELGAVGRDGRGELVVESAATWDGGANVPRRGPRWEVVAP</sequence>
<dbReference type="Gene3D" id="3.30.450.380">
    <property type="match status" value="1"/>
</dbReference>
<dbReference type="InterPro" id="IPR027417">
    <property type="entry name" value="P-loop_NTPase"/>
</dbReference>
<dbReference type="Pfam" id="PF00437">
    <property type="entry name" value="T2SSE"/>
    <property type="match status" value="1"/>
</dbReference>
<dbReference type="CDD" id="cd01130">
    <property type="entry name" value="VirB11-like_ATPase"/>
    <property type="match status" value="1"/>
</dbReference>
<protein>
    <submittedName>
        <fullName evidence="3">Conjugal transfer protein</fullName>
    </submittedName>
</protein>
<dbReference type="KEGG" id="lxl:KDY119_00501"/>
<dbReference type="InterPro" id="IPR022399">
    <property type="entry name" value="TadA-like_ATPase"/>
</dbReference>
<reference evidence="3 4" key="1">
    <citation type="submission" date="2019-10" db="EMBL/GenBank/DDBJ databases">
        <title>Genome sequence of Luteimicrobium xylanilyticum HY-24.</title>
        <authorList>
            <person name="Kim D.Y."/>
            <person name="Park H.-Y."/>
        </authorList>
    </citation>
    <scope>NUCLEOTIDE SEQUENCE [LARGE SCALE GENOMIC DNA]</scope>
    <source>
        <strain evidence="3 4">HY-24</strain>
    </source>
</reference>
<comment type="similarity">
    <text evidence="1">Belongs to the GSP E family.</text>
</comment>
<dbReference type="InterPro" id="IPR001482">
    <property type="entry name" value="T2SS/T4SS_dom"/>
</dbReference>
<proteinExistence type="inferred from homology"/>
<dbReference type="EMBL" id="CP045529">
    <property type="protein sequence ID" value="QFU97008.1"/>
    <property type="molecule type" value="Genomic_DNA"/>
</dbReference>
<evidence type="ECO:0000313" key="3">
    <source>
        <dbReference type="EMBL" id="QFU97008.1"/>
    </source>
</evidence>
<dbReference type="Proteomes" id="UP000326702">
    <property type="component" value="Chromosome"/>
</dbReference>
<evidence type="ECO:0000256" key="1">
    <source>
        <dbReference type="ARBA" id="ARBA00006611"/>
    </source>
</evidence>
<name>A0A5P9Q6I3_9MICO</name>
<dbReference type="NCBIfam" id="TIGR03819">
    <property type="entry name" value="heli_sec_ATPase"/>
    <property type="match status" value="1"/>
</dbReference>
<feature type="domain" description="Bacterial type II secretion system protein E" evidence="2">
    <location>
        <begin position="60"/>
        <end position="336"/>
    </location>
</feature>
<gene>
    <name evidence="3" type="ORF">KDY119_00501</name>
</gene>
<dbReference type="InterPro" id="IPR050921">
    <property type="entry name" value="T4SS_GSP_E_ATPase"/>
</dbReference>
<dbReference type="PANTHER" id="PTHR30486">
    <property type="entry name" value="TWITCHING MOTILITY PROTEIN PILT"/>
    <property type="match status" value="1"/>
</dbReference>
<dbReference type="SUPFAM" id="SSF52540">
    <property type="entry name" value="P-loop containing nucleoside triphosphate hydrolases"/>
    <property type="match status" value="1"/>
</dbReference>
<dbReference type="Gene3D" id="3.40.50.300">
    <property type="entry name" value="P-loop containing nucleotide triphosphate hydrolases"/>
    <property type="match status" value="1"/>
</dbReference>
<organism evidence="3 4">
    <name type="scientific">Luteimicrobium xylanilyticum</name>
    <dbReference type="NCBI Taxonomy" id="1133546"/>
    <lineage>
        <taxon>Bacteria</taxon>
        <taxon>Bacillati</taxon>
        <taxon>Actinomycetota</taxon>
        <taxon>Actinomycetes</taxon>
        <taxon>Micrococcales</taxon>
        <taxon>Luteimicrobium</taxon>
    </lineage>
</organism>
<dbReference type="AlphaFoldDB" id="A0A5P9Q6I3"/>
<evidence type="ECO:0000259" key="2">
    <source>
        <dbReference type="Pfam" id="PF00437"/>
    </source>
</evidence>
<dbReference type="PANTHER" id="PTHR30486:SF6">
    <property type="entry name" value="TYPE IV PILUS RETRACTATION ATPASE PILT"/>
    <property type="match status" value="1"/>
</dbReference>
<accession>A0A5P9Q6I3</accession>
<dbReference type="RefSeq" id="WP_227994486.1">
    <property type="nucleotide sequence ID" value="NZ_BAABIH010000013.1"/>
</dbReference>